<evidence type="ECO:0000313" key="1">
    <source>
        <dbReference type="EMBL" id="KAL2072308.1"/>
    </source>
</evidence>
<protein>
    <submittedName>
        <fullName evidence="1">Uncharacterized protein</fullName>
    </submittedName>
</protein>
<sequence>MTARKTGPAKTGTGTVTWHSSVAYKPEADFLLLELAQ</sequence>
<keyword evidence="2" id="KW-1185">Reference proteome</keyword>
<dbReference type="EMBL" id="JAZHXI010000004">
    <property type="protein sequence ID" value="KAL2072308.1"/>
    <property type="molecule type" value="Genomic_DNA"/>
</dbReference>
<evidence type="ECO:0000313" key="2">
    <source>
        <dbReference type="Proteomes" id="UP001595075"/>
    </source>
</evidence>
<name>A0ABR4CSH5_9HELO</name>
<dbReference type="Proteomes" id="UP001595075">
    <property type="component" value="Unassembled WGS sequence"/>
</dbReference>
<proteinExistence type="predicted"/>
<gene>
    <name evidence="1" type="ORF">VTL71DRAFT_11651</name>
</gene>
<reference evidence="1 2" key="1">
    <citation type="journal article" date="2024" name="Commun. Biol.">
        <title>Comparative genomic analysis of thermophilic fungi reveals convergent evolutionary adaptations and gene losses.</title>
        <authorList>
            <person name="Steindorff A.S."/>
            <person name="Aguilar-Pontes M.V."/>
            <person name="Robinson A.J."/>
            <person name="Andreopoulos B."/>
            <person name="LaButti K."/>
            <person name="Kuo A."/>
            <person name="Mondo S."/>
            <person name="Riley R."/>
            <person name="Otillar R."/>
            <person name="Haridas S."/>
            <person name="Lipzen A."/>
            <person name="Grimwood J."/>
            <person name="Schmutz J."/>
            <person name="Clum A."/>
            <person name="Reid I.D."/>
            <person name="Moisan M.C."/>
            <person name="Butler G."/>
            <person name="Nguyen T.T.M."/>
            <person name="Dewar K."/>
            <person name="Conant G."/>
            <person name="Drula E."/>
            <person name="Henrissat B."/>
            <person name="Hansel C."/>
            <person name="Singer S."/>
            <person name="Hutchinson M.I."/>
            <person name="de Vries R.P."/>
            <person name="Natvig D.O."/>
            <person name="Powell A.J."/>
            <person name="Tsang A."/>
            <person name="Grigoriev I.V."/>
        </authorList>
    </citation>
    <scope>NUCLEOTIDE SEQUENCE [LARGE SCALE GENOMIC DNA]</scope>
    <source>
        <strain evidence="1 2">CBS 494.80</strain>
    </source>
</reference>
<comment type="caution">
    <text evidence="1">The sequence shown here is derived from an EMBL/GenBank/DDBJ whole genome shotgun (WGS) entry which is preliminary data.</text>
</comment>
<accession>A0ABR4CSH5</accession>
<organism evidence="1 2">
    <name type="scientific">Oculimacula yallundae</name>
    <dbReference type="NCBI Taxonomy" id="86028"/>
    <lineage>
        <taxon>Eukaryota</taxon>
        <taxon>Fungi</taxon>
        <taxon>Dikarya</taxon>
        <taxon>Ascomycota</taxon>
        <taxon>Pezizomycotina</taxon>
        <taxon>Leotiomycetes</taxon>
        <taxon>Helotiales</taxon>
        <taxon>Ploettnerulaceae</taxon>
        <taxon>Oculimacula</taxon>
    </lineage>
</organism>